<keyword evidence="3 6" id="KW-0812">Transmembrane</keyword>
<dbReference type="GO" id="GO:0035435">
    <property type="term" value="P:phosphate ion transmembrane transport"/>
    <property type="evidence" value="ECO:0007669"/>
    <property type="project" value="TreeGrafter"/>
</dbReference>
<evidence type="ECO:0000256" key="5">
    <source>
        <dbReference type="ARBA" id="ARBA00023136"/>
    </source>
</evidence>
<feature type="transmembrane region" description="Helical" evidence="6">
    <location>
        <begin position="187"/>
        <end position="207"/>
    </location>
</feature>
<feature type="region of interest" description="Disordered" evidence="7">
    <location>
        <begin position="766"/>
        <end position="827"/>
    </location>
</feature>
<evidence type="ECO:0000256" key="1">
    <source>
        <dbReference type="ARBA" id="ARBA00004141"/>
    </source>
</evidence>
<feature type="compositionally biased region" description="Low complexity" evidence="7">
    <location>
        <begin position="788"/>
        <end position="812"/>
    </location>
</feature>
<feature type="transmembrane region" description="Helical" evidence="6">
    <location>
        <begin position="254"/>
        <end position="270"/>
    </location>
</feature>
<feature type="transmembrane region" description="Helical" evidence="6">
    <location>
        <begin position="409"/>
        <end position="429"/>
    </location>
</feature>
<name>A0A9D2B0E1_9GAMM</name>
<proteinExistence type="inferred from homology"/>
<reference evidence="8" key="1">
    <citation type="journal article" date="2021" name="PeerJ">
        <title>Extensive microbial diversity within the chicken gut microbiome revealed by metagenomics and culture.</title>
        <authorList>
            <person name="Gilroy R."/>
            <person name="Ravi A."/>
            <person name="Getino M."/>
            <person name="Pursley I."/>
            <person name="Horton D.L."/>
            <person name="Alikhan N.F."/>
            <person name="Baker D."/>
            <person name="Gharbi K."/>
            <person name="Hall N."/>
            <person name="Watson M."/>
            <person name="Adriaenssens E.M."/>
            <person name="Foster-Nyarko E."/>
            <person name="Jarju S."/>
            <person name="Secka A."/>
            <person name="Antonio M."/>
            <person name="Oren A."/>
            <person name="Chaudhuri R.R."/>
            <person name="La Ragione R."/>
            <person name="Hildebrand F."/>
            <person name="Pallen M.J."/>
        </authorList>
    </citation>
    <scope>NUCLEOTIDE SEQUENCE</scope>
    <source>
        <strain evidence="8">USASDec5-558</strain>
    </source>
</reference>
<protein>
    <recommendedName>
        <fullName evidence="6">Phosphate transporter</fullName>
    </recommendedName>
</protein>
<dbReference type="Pfam" id="PF01384">
    <property type="entry name" value="PHO4"/>
    <property type="match status" value="1"/>
</dbReference>
<keyword evidence="6" id="KW-0592">Phosphate transport</keyword>
<evidence type="ECO:0000256" key="7">
    <source>
        <dbReference type="SAM" id="MobiDB-lite"/>
    </source>
</evidence>
<accession>A0A9D2B0E1</accession>
<feature type="transmembrane region" description="Helical" evidence="6">
    <location>
        <begin position="46"/>
        <end position="69"/>
    </location>
</feature>
<evidence type="ECO:0000313" key="9">
    <source>
        <dbReference type="Proteomes" id="UP000886829"/>
    </source>
</evidence>
<evidence type="ECO:0000256" key="2">
    <source>
        <dbReference type="ARBA" id="ARBA00022448"/>
    </source>
</evidence>
<keyword evidence="5 6" id="KW-0472">Membrane</keyword>
<comment type="caution">
    <text evidence="8">The sequence shown here is derived from an EMBL/GenBank/DDBJ whole genome shotgun (WGS) entry which is preliminary data.</text>
</comment>
<dbReference type="GO" id="GO:0005315">
    <property type="term" value="F:phosphate transmembrane transporter activity"/>
    <property type="evidence" value="ECO:0007669"/>
    <property type="project" value="InterPro"/>
</dbReference>
<evidence type="ECO:0000256" key="6">
    <source>
        <dbReference type="RuleBase" id="RU363058"/>
    </source>
</evidence>
<feature type="transmembrane region" description="Helical" evidence="6">
    <location>
        <begin position="114"/>
        <end position="132"/>
    </location>
</feature>
<comment type="subcellular location">
    <subcellularLocation>
        <location evidence="1 6">Membrane</location>
        <topology evidence="1 6">Multi-pass membrane protein</topology>
    </subcellularLocation>
</comment>
<feature type="transmembrane region" description="Helical" evidence="6">
    <location>
        <begin position="460"/>
        <end position="482"/>
    </location>
</feature>
<feature type="transmembrane region" description="Helical" evidence="6">
    <location>
        <begin position="153"/>
        <end position="175"/>
    </location>
</feature>
<feature type="transmembrane region" description="Helical" evidence="6">
    <location>
        <begin position="488"/>
        <end position="510"/>
    </location>
</feature>
<dbReference type="AlphaFoldDB" id="A0A9D2B0E1"/>
<dbReference type="InterPro" id="IPR001204">
    <property type="entry name" value="Phos_transporter"/>
</dbReference>
<feature type="compositionally biased region" description="Polar residues" evidence="7">
    <location>
        <begin position="818"/>
        <end position="827"/>
    </location>
</feature>
<organism evidence="8 9">
    <name type="scientific">Candidatus Anaerobiospirillum pullistercoris</name>
    <dbReference type="NCBI Taxonomy" id="2838452"/>
    <lineage>
        <taxon>Bacteria</taxon>
        <taxon>Pseudomonadati</taxon>
        <taxon>Pseudomonadota</taxon>
        <taxon>Gammaproteobacteria</taxon>
        <taxon>Aeromonadales</taxon>
        <taxon>Succinivibrionaceae</taxon>
        <taxon>Anaerobiospirillum</taxon>
    </lineage>
</organism>
<feature type="transmembrane region" description="Helical" evidence="6">
    <location>
        <begin position="5"/>
        <end position="26"/>
    </location>
</feature>
<feature type="transmembrane region" description="Helical" evidence="6">
    <location>
        <begin position="228"/>
        <end position="248"/>
    </location>
</feature>
<reference evidence="8" key="2">
    <citation type="submission" date="2021-04" db="EMBL/GenBank/DDBJ databases">
        <authorList>
            <person name="Gilroy R."/>
        </authorList>
    </citation>
    <scope>NUCLEOTIDE SEQUENCE</scope>
    <source>
        <strain evidence="8">USASDec5-558</strain>
    </source>
</reference>
<sequence length="827" mass="90586">MIETIFCILVGFLLILACIDLFVGVSNDAVNFLNSAVGCRIAPMKIVLLVASLGVLIGATFSSGMMEVARSGMFRPELFSFYDVIFIFCAVMIADVLLLNIFNSLGLPTSTTVSIIFELLGAAVLAAAYKLHTEGASYSEILEYIKTDRTTTIVSAILASVVVAFFSGALVQFILRLFFTFRFQNTYRYLGGVFCGLSITSIVYFLVMKGAKGASFMKPEYIEFINTHTTTLIWIFFILFTVVGQIMVFLKWNVFRLIILSGTFALAFSFAGNDLVNFVGVPLAALDALLAWMGAGQPDIHSMAMDTLNTNAAAPTIFLVISGLVMVVTLWVSRKAHLVLQTSINLSSSSHGEHEQFGASAPGRVVTRFGLGVARACKRFMPSLVAAFIGSRYIKAPVVKGEAHLPFDYVRASVNLVLASILIASATSLKLPLSTTYVTFMVAMGTSFADGAWSRESAVYRISGVITVIAGWFLTAMSAFLFAAVVAFLFFTCGYVAIMILMVISILIIIRSNFAKQKTSETTSLVMQAKDDNVKILNSISQAVPVYFDRQLEVVDRVMINFFNDNEFKLRRDFNKAANIEDELARIRSEYYSLALYRPSNGTNNKLTSDAKHFFYLTFSNMREASKALRLMSERAVTHVANRHTIFEGEMKERVLDITQRLHLISQSLNVMAKEPSAANVEAVVKLTKKLNRDIDRSQVDMVNIIGRQHVSMHSSEMFLAFLQGLRDMANRYVAVAMMERALSQLVAGSKIDNTLQNAEFRSQVLGSTERTDSEEMILSPVEEEVEGAAASSAAPAPAPAAGGAEPAADSSAEPKETSATATTEQK</sequence>
<dbReference type="PANTHER" id="PTHR11101">
    <property type="entry name" value="PHOSPHATE TRANSPORTER"/>
    <property type="match status" value="1"/>
</dbReference>
<comment type="similarity">
    <text evidence="6">Belongs to the inorganic phosphate transporter (PiT) (TC 2.A.20) family.</text>
</comment>
<gene>
    <name evidence="8" type="ORF">H9850_05545</name>
</gene>
<evidence type="ECO:0000256" key="4">
    <source>
        <dbReference type="ARBA" id="ARBA00022989"/>
    </source>
</evidence>
<dbReference type="PANTHER" id="PTHR11101:SF16">
    <property type="entry name" value="PHOSPHATE TRANSPORTER"/>
    <property type="match status" value="1"/>
</dbReference>
<feature type="transmembrane region" description="Helical" evidence="6">
    <location>
        <begin position="81"/>
        <end position="102"/>
    </location>
</feature>
<dbReference type="Proteomes" id="UP000886829">
    <property type="component" value="Unassembled WGS sequence"/>
</dbReference>
<keyword evidence="2 6" id="KW-0813">Transport</keyword>
<dbReference type="GO" id="GO:0016020">
    <property type="term" value="C:membrane"/>
    <property type="evidence" value="ECO:0007669"/>
    <property type="project" value="UniProtKB-SubCell"/>
</dbReference>
<keyword evidence="4 6" id="KW-1133">Transmembrane helix</keyword>
<evidence type="ECO:0000256" key="3">
    <source>
        <dbReference type="ARBA" id="ARBA00022692"/>
    </source>
</evidence>
<evidence type="ECO:0000313" key="8">
    <source>
        <dbReference type="EMBL" id="HIX56917.1"/>
    </source>
</evidence>
<dbReference type="EMBL" id="DXEV01000105">
    <property type="protein sequence ID" value="HIX56917.1"/>
    <property type="molecule type" value="Genomic_DNA"/>
</dbReference>
<feature type="transmembrane region" description="Helical" evidence="6">
    <location>
        <begin position="313"/>
        <end position="332"/>
    </location>
</feature>